<name>A0ABY9C2C2_VITVI</name>
<organism evidence="5 6">
    <name type="scientific">Vitis vinifera</name>
    <name type="common">Grape</name>
    <dbReference type="NCBI Taxonomy" id="29760"/>
    <lineage>
        <taxon>Eukaryota</taxon>
        <taxon>Viridiplantae</taxon>
        <taxon>Streptophyta</taxon>
        <taxon>Embryophyta</taxon>
        <taxon>Tracheophyta</taxon>
        <taxon>Spermatophyta</taxon>
        <taxon>Magnoliopsida</taxon>
        <taxon>eudicotyledons</taxon>
        <taxon>Gunneridae</taxon>
        <taxon>Pentapetalae</taxon>
        <taxon>rosids</taxon>
        <taxon>Vitales</taxon>
        <taxon>Vitaceae</taxon>
        <taxon>Viteae</taxon>
        <taxon>Vitis</taxon>
    </lineage>
</organism>
<evidence type="ECO:0000259" key="4">
    <source>
        <dbReference type="Pfam" id="PF02902"/>
    </source>
</evidence>
<evidence type="ECO:0000313" key="6">
    <source>
        <dbReference type="Proteomes" id="UP001227230"/>
    </source>
</evidence>
<reference evidence="5 6" key="1">
    <citation type="journal article" date="2023" name="Hortic Res">
        <title>The complete reference genome for grapevine (Vitis vinifera L.) genetics and breeding.</title>
        <authorList>
            <person name="Shi X."/>
            <person name="Cao S."/>
            <person name="Wang X."/>
            <person name="Huang S."/>
            <person name="Wang Y."/>
            <person name="Liu Z."/>
            <person name="Liu W."/>
            <person name="Leng X."/>
            <person name="Peng Y."/>
            <person name="Wang N."/>
            <person name="Wang Y."/>
            <person name="Ma Z."/>
            <person name="Xu X."/>
            <person name="Zhang F."/>
            <person name="Xue H."/>
            <person name="Zhong H."/>
            <person name="Wang Y."/>
            <person name="Zhang K."/>
            <person name="Velt A."/>
            <person name="Avia K."/>
            <person name="Holtgrawe D."/>
            <person name="Grimplet J."/>
            <person name="Matus J.T."/>
            <person name="Ware D."/>
            <person name="Wu X."/>
            <person name="Wang H."/>
            <person name="Liu C."/>
            <person name="Fang Y."/>
            <person name="Rustenholz C."/>
            <person name="Cheng Z."/>
            <person name="Xiao H."/>
            <person name="Zhou Y."/>
        </authorList>
    </citation>
    <scope>NUCLEOTIDE SEQUENCE [LARGE SCALE GENOMIC DNA]</scope>
    <source>
        <strain evidence="6">cv. Pinot noir / PN40024</strain>
        <tissue evidence="5">Leaf</tissue>
    </source>
</reference>
<dbReference type="EMBL" id="CP126653">
    <property type="protein sequence ID" value="WJZ89382.1"/>
    <property type="molecule type" value="Genomic_DNA"/>
</dbReference>
<feature type="domain" description="Ubiquitin-like protease family profile" evidence="4">
    <location>
        <begin position="20"/>
        <end position="60"/>
    </location>
</feature>
<evidence type="ECO:0000313" key="5">
    <source>
        <dbReference type="EMBL" id="WJZ89382.1"/>
    </source>
</evidence>
<dbReference type="InterPro" id="IPR003653">
    <property type="entry name" value="Peptidase_C48_C"/>
</dbReference>
<sequence>MGEASKENRSRVIANRLMNTNHANFIFIPCNPSYHWVLVALNIRTMTTCYLDSLEYQSSDDLKEIVNKALRIHPPQK</sequence>
<evidence type="ECO:0000256" key="1">
    <source>
        <dbReference type="ARBA" id="ARBA00005234"/>
    </source>
</evidence>
<accession>A0ABY9C2C2</accession>
<gene>
    <name evidence="5" type="ORF">VitviT2T_008605</name>
</gene>
<dbReference type="InterPro" id="IPR038765">
    <property type="entry name" value="Papain-like_cys_pep_sf"/>
</dbReference>
<keyword evidence="2" id="KW-0645">Protease</keyword>
<protein>
    <recommendedName>
        <fullName evidence="4">Ubiquitin-like protease family profile domain-containing protein</fullName>
    </recommendedName>
</protein>
<keyword evidence="3" id="KW-0378">Hydrolase</keyword>
<evidence type="ECO:0000256" key="2">
    <source>
        <dbReference type="ARBA" id="ARBA00022670"/>
    </source>
</evidence>
<proteinExistence type="inferred from homology"/>
<keyword evidence="6" id="KW-1185">Reference proteome</keyword>
<dbReference type="SUPFAM" id="SSF54001">
    <property type="entry name" value="Cysteine proteinases"/>
    <property type="match status" value="1"/>
</dbReference>
<dbReference type="Gene3D" id="3.40.395.10">
    <property type="entry name" value="Adenoviral Proteinase, Chain A"/>
    <property type="match status" value="1"/>
</dbReference>
<comment type="similarity">
    <text evidence="1">Belongs to the peptidase C48 family.</text>
</comment>
<dbReference type="Pfam" id="PF02902">
    <property type="entry name" value="Peptidase_C48"/>
    <property type="match status" value="1"/>
</dbReference>
<dbReference type="Proteomes" id="UP001227230">
    <property type="component" value="Chromosome 6"/>
</dbReference>
<evidence type="ECO:0000256" key="3">
    <source>
        <dbReference type="ARBA" id="ARBA00022801"/>
    </source>
</evidence>